<organism evidence="9 10">
    <name type="scientific">Pomacea canaliculata</name>
    <name type="common">Golden apple snail</name>
    <dbReference type="NCBI Taxonomy" id="400727"/>
    <lineage>
        <taxon>Eukaryota</taxon>
        <taxon>Metazoa</taxon>
        <taxon>Spiralia</taxon>
        <taxon>Lophotrochozoa</taxon>
        <taxon>Mollusca</taxon>
        <taxon>Gastropoda</taxon>
        <taxon>Caenogastropoda</taxon>
        <taxon>Architaenioglossa</taxon>
        <taxon>Ampullarioidea</taxon>
        <taxon>Ampullariidae</taxon>
        <taxon>Pomacea</taxon>
    </lineage>
</organism>
<dbReference type="CDD" id="cd19757">
    <property type="entry name" value="Bbox1"/>
    <property type="match status" value="1"/>
</dbReference>
<keyword evidence="3" id="KW-0862">Zinc</keyword>
<dbReference type="PROSITE" id="PS50119">
    <property type="entry name" value="ZF_BBOX"/>
    <property type="match status" value="1"/>
</dbReference>
<dbReference type="InterPro" id="IPR047153">
    <property type="entry name" value="TRIM45/56/19-like"/>
</dbReference>
<dbReference type="GO" id="GO:0061630">
    <property type="term" value="F:ubiquitin protein ligase activity"/>
    <property type="evidence" value="ECO:0007669"/>
    <property type="project" value="TreeGrafter"/>
</dbReference>
<dbReference type="SUPFAM" id="SSF49842">
    <property type="entry name" value="TNF-like"/>
    <property type="match status" value="1"/>
</dbReference>
<dbReference type="InterPro" id="IPR000315">
    <property type="entry name" value="Znf_B-box"/>
</dbReference>
<dbReference type="GO" id="GO:0008270">
    <property type="term" value="F:zinc ion binding"/>
    <property type="evidence" value="ECO:0007669"/>
    <property type="project" value="UniProtKB-KW"/>
</dbReference>
<name>A0A2T7NG52_POMCA</name>
<dbReference type="PROSITE" id="PS50871">
    <property type="entry name" value="C1Q"/>
    <property type="match status" value="1"/>
</dbReference>
<feature type="domain" description="B box-type" evidence="7">
    <location>
        <begin position="114"/>
        <end position="159"/>
    </location>
</feature>
<keyword evidence="2 4" id="KW-0863">Zinc-finger</keyword>
<reference evidence="9 10" key="1">
    <citation type="submission" date="2018-04" db="EMBL/GenBank/DDBJ databases">
        <title>The genome of golden apple snail Pomacea canaliculata provides insight into stress tolerance and invasive adaptation.</title>
        <authorList>
            <person name="Liu C."/>
            <person name="Liu B."/>
            <person name="Ren Y."/>
            <person name="Zhang Y."/>
            <person name="Wang H."/>
            <person name="Li S."/>
            <person name="Jiang F."/>
            <person name="Yin L."/>
            <person name="Zhang G."/>
            <person name="Qian W."/>
            <person name="Fan W."/>
        </authorList>
    </citation>
    <scope>NUCLEOTIDE SEQUENCE [LARGE SCALE GENOMIC DNA]</scope>
    <source>
        <strain evidence="9">SZHN2017</strain>
        <tissue evidence="9">Muscle</tissue>
    </source>
</reference>
<evidence type="ECO:0008006" key="11">
    <source>
        <dbReference type="Google" id="ProtNLM"/>
    </source>
</evidence>
<sequence>MAAAVCSEKEDMLATCSICFEEYRSERPPKLLPCFHTFCLPCLDELMGRMLGADVKQACGDTDHHVRKSSLETVQTLTFLCPTCRTAICIPPGGAKQFQTNFYITDDASGAKQLQEIPCEACNAQRNANYFCSDCRKKFCSQCLHFHGMFTSNHHVQDLKSDSGLKPVQNNIDADMKEKVMKQVTMLEDALAAIGQKHRQIDVQRQKLEDDLDTCHQTLVTLVEQIWEQKKKDLQAVTQAEQDKLQVEMKRVRQMLLRLWNILDCGGTRSKSAAVMTDVHATLLKEEDLDWCQRHSLGKHSVCFACQANAGVDIVQCVQAYFGIITVLPTEENAKQDSSAEAGVKMHDKGDEPTVPSTGGFQDILTHVLKVSSELKDMFTALKKECTELQSRNEERYTGLKKECTEHHAISDVRYSEVMCKVTESQAENKKQFSSIEESCIKMKEQISSLKDDIFHNGVSVKDNIIKLQRDLTSLKEPAENFKTTVAFHAKCSKDTIEEDSNNLVFDRVILNIGNGYNPRTGVFTAPASGLYFFHAAVVISRPKQKKFESCYSYSNSISNSNKTI</sequence>
<evidence type="ECO:0000256" key="3">
    <source>
        <dbReference type="ARBA" id="ARBA00022833"/>
    </source>
</evidence>
<dbReference type="SMART" id="SM00184">
    <property type="entry name" value="RING"/>
    <property type="match status" value="2"/>
</dbReference>
<dbReference type="PROSITE" id="PS50089">
    <property type="entry name" value="ZF_RING_2"/>
    <property type="match status" value="1"/>
</dbReference>
<feature type="domain" description="RING-type" evidence="6">
    <location>
        <begin position="16"/>
        <end position="85"/>
    </location>
</feature>
<comment type="caution">
    <text evidence="9">The sequence shown here is derived from an EMBL/GenBank/DDBJ whole genome shotgun (WGS) entry which is preliminary data.</text>
</comment>
<dbReference type="SUPFAM" id="SSF57850">
    <property type="entry name" value="RING/U-box"/>
    <property type="match status" value="1"/>
</dbReference>
<dbReference type="Gene3D" id="3.30.40.10">
    <property type="entry name" value="Zinc/RING finger domain, C3HC4 (zinc finger)"/>
    <property type="match status" value="1"/>
</dbReference>
<dbReference type="InterPro" id="IPR013083">
    <property type="entry name" value="Znf_RING/FYVE/PHD"/>
</dbReference>
<accession>A0A2T7NG52</accession>
<dbReference type="InterPro" id="IPR001073">
    <property type="entry name" value="C1q_dom"/>
</dbReference>
<evidence type="ECO:0000313" key="9">
    <source>
        <dbReference type="EMBL" id="PVD20112.1"/>
    </source>
</evidence>
<dbReference type="Pfam" id="PF13445">
    <property type="entry name" value="zf-RING_UBOX"/>
    <property type="match status" value="1"/>
</dbReference>
<dbReference type="InterPro" id="IPR008983">
    <property type="entry name" value="Tumour_necrosis_fac-like_dom"/>
</dbReference>
<dbReference type="GO" id="GO:0005654">
    <property type="term" value="C:nucleoplasm"/>
    <property type="evidence" value="ECO:0007669"/>
    <property type="project" value="TreeGrafter"/>
</dbReference>
<keyword evidence="10" id="KW-1185">Reference proteome</keyword>
<dbReference type="PANTHER" id="PTHR25462">
    <property type="entry name" value="BONUS, ISOFORM C-RELATED"/>
    <property type="match status" value="1"/>
</dbReference>
<evidence type="ECO:0000259" key="7">
    <source>
        <dbReference type="PROSITE" id="PS50119"/>
    </source>
</evidence>
<evidence type="ECO:0000259" key="6">
    <source>
        <dbReference type="PROSITE" id="PS50089"/>
    </source>
</evidence>
<dbReference type="InterPro" id="IPR001841">
    <property type="entry name" value="Znf_RING"/>
</dbReference>
<protein>
    <recommendedName>
        <fullName evidence="11">RING-type domain-containing protein</fullName>
    </recommendedName>
</protein>
<feature type="domain" description="C1q" evidence="8">
    <location>
        <begin position="481"/>
        <end position="565"/>
    </location>
</feature>
<dbReference type="PANTHER" id="PTHR25462:SF305">
    <property type="entry name" value="RING-TYPE DOMAIN-CONTAINING PROTEIN"/>
    <property type="match status" value="1"/>
</dbReference>
<evidence type="ECO:0000256" key="1">
    <source>
        <dbReference type="ARBA" id="ARBA00022723"/>
    </source>
</evidence>
<dbReference type="PROSITE" id="PS00518">
    <property type="entry name" value="ZF_RING_1"/>
    <property type="match status" value="1"/>
</dbReference>
<evidence type="ECO:0000256" key="4">
    <source>
        <dbReference type="PROSITE-ProRule" id="PRU00024"/>
    </source>
</evidence>
<keyword evidence="1" id="KW-0479">Metal-binding</keyword>
<dbReference type="EMBL" id="PZQS01000013">
    <property type="protein sequence ID" value="PVD20112.1"/>
    <property type="molecule type" value="Genomic_DNA"/>
</dbReference>
<gene>
    <name evidence="9" type="ORF">C0Q70_20606</name>
</gene>
<dbReference type="OrthoDB" id="111250at2759"/>
<dbReference type="Pfam" id="PF00386">
    <property type="entry name" value="C1q"/>
    <property type="match status" value="1"/>
</dbReference>
<evidence type="ECO:0000313" key="10">
    <source>
        <dbReference type="Proteomes" id="UP000245119"/>
    </source>
</evidence>
<dbReference type="InterPro" id="IPR027370">
    <property type="entry name" value="Znf-RING_euk"/>
</dbReference>
<evidence type="ECO:0000259" key="8">
    <source>
        <dbReference type="PROSITE" id="PS50871"/>
    </source>
</evidence>
<evidence type="ECO:0000256" key="2">
    <source>
        <dbReference type="ARBA" id="ARBA00022771"/>
    </source>
</evidence>
<evidence type="ECO:0000256" key="5">
    <source>
        <dbReference type="SAM" id="MobiDB-lite"/>
    </source>
</evidence>
<dbReference type="InterPro" id="IPR017907">
    <property type="entry name" value="Znf_RING_CS"/>
</dbReference>
<dbReference type="Proteomes" id="UP000245119">
    <property type="component" value="Linkage Group LG13"/>
</dbReference>
<feature type="region of interest" description="Disordered" evidence="5">
    <location>
        <begin position="338"/>
        <end position="357"/>
    </location>
</feature>
<dbReference type="AlphaFoldDB" id="A0A2T7NG52"/>
<dbReference type="Gene3D" id="2.60.120.40">
    <property type="match status" value="1"/>
</dbReference>
<proteinExistence type="predicted"/>